<protein>
    <submittedName>
        <fullName evidence="1">Uncharacterized protein</fullName>
    </submittedName>
</protein>
<comment type="caution">
    <text evidence="1">The sequence shown here is derived from an EMBL/GenBank/DDBJ whole genome shotgun (WGS) entry which is preliminary data.</text>
</comment>
<accession>A0ACC0MRX3</accession>
<organism evidence="1 2">
    <name type="scientific">Rhododendron molle</name>
    <name type="common">Chinese azalea</name>
    <name type="synonym">Azalea mollis</name>
    <dbReference type="NCBI Taxonomy" id="49168"/>
    <lineage>
        <taxon>Eukaryota</taxon>
        <taxon>Viridiplantae</taxon>
        <taxon>Streptophyta</taxon>
        <taxon>Embryophyta</taxon>
        <taxon>Tracheophyta</taxon>
        <taxon>Spermatophyta</taxon>
        <taxon>Magnoliopsida</taxon>
        <taxon>eudicotyledons</taxon>
        <taxon>Gunneridae</taxon>
        <taxon>Pentapetalae</taxon>
        <taxon>asterids</taxon>
        <taxon>Ericales</taxon>
        <taxon>Ericaceae</taxon>
        <taxon>Ericoideae</taxon>
        <taxon>Rhodoreae</taxon>
        <taxon>Rhododendron</taxon>
    </lineage>
</organism>
<dbReference type="EMBL" id="CM046395">
    <property type="protein sequence ID" value="KAI8543058.1"/>
    <property type="molecule type" value="Genomic_DNA"/>
</dbReference>
<dbReference type="Proteomes" id="UP001062846">
    <property type="component" value="Chromosome 8"/>
</dbReference>
<name>A0ACC0MRX3_RHOML</name>
<keyword evidence="2" id="KW-1185">Reference proteome</keyword>
<evidence type="ECO:0000313" key="2">
    <source>
        <dbReference type="Proteomes" id="UP001062846"/>
    </source>
</evidence>
<evidence type="ECO:0000313" key="1">
    <source>
        <dbReference type="EMBL" id="KAI8543058.1"/>
    </source>
</evidence>
<sequence length="187" mass="21666">MDVFWIPALQYSRGHEFYNTFLLKVKLSKANDCVFETEDVFRDFSIFDESTNEDVGGEFERVLMFDESSKGDIDVEDVPIYDEYPSEDIDGDEDGVENVGSSNEEQEMPIFISNEPRFLQWDDSKQVDDSCDVLEPSVVTYVEEVLSLKRHGKWKISWHISKDTVDVHKRKLILKIEDGLLHEGDVN</sequence>
<gene>
    <name evidence="1" type="ORF">RHMOL_Rhmol08G0189000</name>
</gene>
<proteinExistence type="predicted"/>
<reference evidence="1" key="1">
    <citation type="submission" date="2022-02" db="EMBL/GenBank/DDBJ databases">
        <title>Plant Genome Project.</title>
        <authorList>
            <person name="Zhang R.-G."/>
        </authorList>
    </citation>
    <scope>NUCLEOTIDE SEQUENCE</scope>
    <source>
        <strain evidence="1">AT1</strain>
    </source>
</reference>